<evidence type="ECO:0000313" key="1">
    <source>
        <dbReference type="Ensembl" id="ENSSDUP00000000771.1"/>
    </source>
</evidence>
<name>A0A3B4T3R4_SERDU</name>
<protein>
    <submittedName>
        <fullName evidence="1">Uncharacterized protein</fullName>
    </submittedName>
</protein>
<keyword evidence="2" id="KW-1185">Reference proteome</keyword>
<sequence length="87" mass="9457">YSSLVPPVLLSADAHNSTAICLSHHFLSLSLPLYPAHMCQARIILKRSQGETHCLSVGCLPCDSPMVSWDRLQSPCDPKRISGVANN</sequence>
<reference evidence="1" key="1">
    <citation type="submission" date="2025-08" db="UniProtKB">
        <authorList>
            <consortium name="Ensembl"/>
        </authorList>
    </citation>
    <scope>IDENTIFICATION</scope>
</reference>
<dbReference type="Proteomes" id="UP000261420">
    <property type="component" value="Unplaced"/>
</dbReference>
<reference evidence="1" key="2">
    <citation type="submission" date="2025-09" db="UniProtKB">
        <authorList>
            <consortium name="Ensembl"/>
        </authorList>
    </citation>
    <scope>IDENTIFICATION</scope>
</reference>
<dbReference type="AlphaFoldDB" id="A0A3B4T3R4"/>
<organism evidence="1 2">
    <name type="scientific">Seriola dumerili</name>
    <name type="common">Greater amberjack</name>
    <name type="synonym">Caranx dumerili</name>
    <dbReference type="NCBI Taxonomy" id="41447"/>
    <lineage>
        <taxon>Eukaryota</taxon>
        <taxon>Metazoa</taxon>
        <taxon>Chordata</taxon>
        <taxon>Craniata</taxon>
        <taxon>Vertebrata</taxon>
        <taxon>Euteleostomi</taxon>
        <taxon>Actinopterygii</taxon>
        <taxon>Neopterygii</taxon>
        <taxon>Teleostei</taxon>
        <taxon>Neoteleostei</taxon>
        <taxon>Acanthomorphata</taxon>
        <taxon>Carangaria</taxon>
        <taxon>Carangiformes</taxon>
        <taxon>Carangidae</taxon>
        <taxon>Seriola</taxon>
    </lineage>
</organism>
<accession>A0A3B4T3R4</accession>
<proteinExistence type="predicted"/>
<dbReference type="Ensembl" id="ENSSDUT00000000816.1">
    <property type="protein sequence ID" value="ENSSDUP00000000771.1"/>
    <property type="gene ID" value="ENSSDUG00000000644.1"/>
</dbReference>
<evidence type="ECO:0000313" key="2">
    <source>
        <dbReference type="Proteomes" id="UP000261420"/>
    </source>
</evidence>